<dbReference type="GeneID" id="7837260"/>
<organism evidence="2 3">
    <name type="scientific">Tetrahymena thermophila (strain SB210)</name>
    <dbReference type="NCBI Taxonomy" id="312017"/>
    <lineage>
        <taxon>Eukaryota</taxon>
        <taxon>Sar</taxon>
        <taxon>Alveolata</taxon>
        <taxon>Ciliophora</taxon>
        <taxon>Intramacronucleata</taxon>
        <taxon>Oligohymenophorea</taxon>
        <taxon>Hymenostomatida</taxon>
        <taxon>Tetrahymenina</taxon>
        <taxon>Tetrahymenidae</taxon>
        <taxon>Tetrahymena</taxon>
    </lineage>
</organism>
<dbReference type="KEGG" id="tet:TTHERM_00227820"/>
<reference evidence="3" key="1">
    <citation type="journal article" date="2006" name="PLoS Biol.">
        <title>Macronuclear genome sequence of the ciliate Tetrahymena thermophila, a model eukaryote.</title>
        <authorList>
            <person name="Eisen J.A."/>
            <person name="Coyne R.S."/>
            <person name="Wu M."/>
            <person name="Wu D."/>
            <person name="Thiagarajan M."/>
            <person name="Wortman J.R."/>
            <person name="Badger J.H."/>
            <person name="Ren Q."/>
            <person name="Amedeo P."/>
            <person name="Jones K.M."/>
            <person name="Tallon L.J."/>
            <person name="Delcher A.L."/>
            <person name="Salzberg S.L."/>
            <person name="Silva J.C."/>
            <person name="Haas B.J."/>
            <person name="Majoros W.H."/>
            <person name="Farzad M."/>
            <person name="Carlton J.M."/>
            <person name="Smith R.K. Jr."/>
            <person name="Garg J."/>
            <person name="Pearlman R.E."/>
            <person name="Karrer K.M."/>
            <person name="Sun L."/>
            <person name="Manning G."/>
            <person name="Elde N.C."/>
            <person name="Turkewitz A.P."/>
            <person name="Asai D.J."/>
            <person name="Wilkes D.E."/>
            <person name="Wang Y."/>
            <person name="Cai H."/>
            <person name="Collins K."/>
            <person name="Stewart B.A."/>
            <person name="Lee S.R."/>
            <person name="Wilamowska K."/>
            <person name="Weinberg Z."/>
            <person name="Ruzzo W.L."/>
            <person name="Wloga D."/>
            <person name="Gaertig J."/>
            <person name="Frankel J."/>
            <person name="Tsao C.-C."/>
            <person name="Gorovsky M.A."/>
            <person name="Keeling P.J."/>
            <person name="Waller R.F."/>
            <person name="Patron N.J."/>
            <person name="Cherry J.M."/>
            <person name="Stover N.A."/>
            <person name="Krieger C.J."/>
            <person name="del Toro C."/>
            <person name="Ryder H.F."/>
            <person name="Williamson S.C."/>
            <person name="Barbeau R.A."/>
            <person name="Hamilton E.P."/>
            <person name="Orias E."/>
        </authorList>
    </citation>
    <scope>NUCLEOTIDE SEQUENCE [LARGE SCALE GENOMIC DNA]</scope>
    <source>
        <strain evidence="3">SB210</strain>
    </source>
</reference>
<keyword evidence="1 2" id="KW-0812">Transmembrane</keyword>
<dbReference type="AlphaFoldDB" id="Q23BQ0"/>
<protein>
    <submittedName>
        <fullName evidence="2">Transmembrane protein, putative</fullName>
    </submittedName>
</protein>
<keyword evidence="1" id="KW-1133">Transmembrane helix</keyword>
<proteinExistence type="predicted"/>
<dbReference type="eggNOG" id="ENOG502SX70">
    <property type="taxonomic scope" value="Eukaryota"/>
</dbReference>
<evidence type="ECO:0000313" key="2">
    <source>
        <dbReference type="EMBL" id="EAR94068.2"/>
    </source>
</evidence>
<sequence length="695" mass="81055">MMESFKKLDIFPQPIQFNSIEQATKKKTVTGALLSMLVLLLSLSYFIYESYLYLSNQIDPIFRSQAFVRNDLINIPLNEESVAFQYIQYMIIQNQTEFPSDKTYISYVARFQYQNKADLQSVILDIAECKSPNLKGLLCVDFSKLANKVLSYDFTNNIASSVMIYAYKCHDVDQFKTTVPDNCASPDEIDAYISQQNYIMAYKIQQQQFNTTSKKMDLNYKNQFISIDSSQVMISEFKVQLQHTEIVEGAFVQQKTSFASPISFTISQYSMDYQTYSQNENSKYFSCVALDVDEQVFFTQIKYPTYPEVLAICNSTFALLMCLGYIARKLSFTLLKDQMLLMYMQNIYQGQYLNILQQNKILELNQTHNVQQDDDNDIQLQYEEKMNQIFIPNINAKQSGRVLNQKSNRGDFYIETMTERKQKDISLTESIQTEKKTQIETNFKINESEIQNINQSINQCSTERNQTEQQPLSSTRTNYNFRIFSLASSPLQNKQRFTLNSQRSIKKCKTINVQFAQDQNICQSLQSQTQINKENQFDNLKKKLNAYSSQQLSKNIHQLLFKFQLRNQINYQKSKGLNPKTKLLVEEQINKSLDFIHLQKEILFLKKAIMVLLSKDQFAMIPLIGCSEKGIDYIYNRTDQKNSLQDEKKLNHFEELLALSFNDNQTSDQINYFLAKCQSQEYLSDIDKRILSSII</sequence>
<dbReference type="RefSeq" id="XP_001014313.2">
    <property type="nucleotide sequence ID" value="XM_001014313.2"/>
</dbReference>
<keyword evidence="3" id="KW-1185">Reference proteome</keyword>
<evidence type="ECO:0000256" key="1">
    <source>
        <dbReference type="SAM" id="Phobius"/>
    </source>
</evidence>
<dbReference type="OrthoDB" id="303855at2759"/>
<dbReference type="InParanoid" id="Q23BQ0"/>
<name>Q23BQ0_TETTS</name>
<feature type="transmembrane region" description="Helical" evidence="1">
    <location>
        <begin position="29"/>
        <end position="48"/>
    </location>
</feature>
<gene>
    <name evidence="2" type="ORF">TTHERM_00227820</name>
</gene>
<dbReference type="EMBL" id="GG662718">
    <property type="protein sequence ID" value="EAR94068.2"/>
    <property type="molecule type" value="Genomic_DNA"/>
</dbReference>
<dbReference type="Proteomes" id="UP000009168">
    <property type="component" value="Unassembled WGS sequence"/>
</dbReference>
<accession>Q23BQ0</accession>
<dbReference type="HOGENOM" id="CLU_013044_1_1_1"/>
<keyword evidence="1" id="KW-0472">Membrane</keyword>
<evidence type="ECO:0000313" key="3">
    <source>
        <dbReference type="Proteomes" id="UP000009168"/>
    </source>
</evidence>